<feature type="transmembrane region" description="Helical" evidence="6">
    <location>
        <begin position="205"/>
        <end position="226"/>
    </location>
</feature>
<dbReference type="Pfam" id="PF00375">
    <property type="entry name" value="SDF"/>
    <property type="match status" value="1"/>
</dbReference>
<name>E6MHV1_9FIRM</name>
<accession>E6MHV1</accession>
<dbReference type="InterPro" id="IPR036458">
    <property type="entry name" value="Na:dicarbo_symporter_sf"/>
</dbReference>
<keyword evidence="2" id="KW-0813">Transport</keyword>
<gene>
    <name evidence="7" type="ORF">HMP0721_1656</name>
</gene>
<proteinExistence type="predicted"/>
<dbReference type="PRINTS" id="PR00173">
    <property type="entry name" value="EDTRNSPORT"/>
</dbReference>
<keyword evidence="8" id="KW-1185">Reference proteome</keyword>
<keyword evidence="5 6" id="KW-0472">Membrane</keyword>
<evidence type="ECO:0000256" key="2">
    <source>
        <dbReference type="ARBA" id="ARBA00022448"/>
    </source>
</evidence>
<keyword evidence="3 6" id="KW-0812">Transmembrane</keyword>
<sequence>MTEPPKFNIIKKIERLICSCISPFEGGFHLNKSTTPAQKRRRLGLLPRLLIGIVAGILIGGVGGLFGIAKTAPYISFIRFIATLTALFSTFLNFIIPLLILAFVAVGLAELGKKANKLFGITLALAYLSTIAAGFISFILGKALLPSLIAHITGGVVKGTEFKVLFAVTVDPVFPIMTALIFAFVLGLAMANTNTPTMMNLMQDFKAIIIKVLEGVIIPLIPYYIAGTFAKIAASGELVPTIIMFAKLYAMILALQWAYILVQFTAASLYNKENRWRDLKNIMPAYFTALGTQSSAATIPVNLESARNNGIGGDVRNFVIPLCATIHLAGDTICLVLGSMGILIATGTAPTLAMYAPFIFMLGITMVAAPGVPGGGVMAALGIIKSMLGFTSGMGELIIALHLSQDSFGTACNITGDQAIAAIVNRIDQRDRQKTPRLSETPDA</sequence>
<feature type="transmembrane region" description="Helical" evidence="6">
    <location>
        <begin position="238"/>
        <end position="262"/>
    </location>
</feature>
<reference evidence="7 8" key="1">
    <citation type="submission" date="2010-12" db="EMBL/GenBank/DDBJ databases">
        <authorList>
            <person name="Muzny D."/>
            <person name="Qin X."/>
            <person name="Deng J."/>
            <person name="Jiang H."/>
            <person name="Liu Y."/>
            <person name="Qu J."/>
            <person name="Song X.-Z."/>
            <person name="Zhang L."/>
            <person name="Thornton R."/>
            <person name="Coyle M."/>
            <person name="Francisco L."/>
            <person name="Jackson L."/>
            <person name="Javaid M."/>
            <person name="Korchina V."/>
            <person name="Kovar C."/>
            <person name="Mata R."/>
            <person name="Mathew T."/>
            <person name="Ngo R."/>
            <person name="Nguyen L."/>
            <person name="Nguyen N."/>
            <person name="Okwuonu G."/>
            <person name="Ongeri F."/>
            <person name="Pham C."/>
            <person name="Simmons D."/>
            <person name="Wilczek-Boney K."/>
            <person name="Hale W."/>
            <person name="Jakkamsetti A."/>
            <person name="Pham P."/>
            <person name="Ruth R."/>
            <person name="San Lucas F."/>
            <person name="Warren J."/>
            <person name="Zhang J."/>
            <person name="Zhao Z."/>
            <person name="Zhou C."/>
            <person name="Zhu D."/>
            <person name="Lee S."/>
            <person name="Bess C."/>
            <person name="Blankenburg K."/>
            <person name="Forbes L."/>
            <person name="Fu Q."/>
            <person name="Gubbala S."/>
            <person name="Hirani K."/>
            <person name="Jayaseelan J.C."/>
            <person name="Lara F."/>
            <person name="Munidasa M."/>
            <person name="Palculict T."/>
            <person name="Patil S."/>
            <person name="Pu L.-L."/>
            <person name="Saada N."/>
            <person name="Tang L."/>
            <person name="Weissenberger G."/>
            <person name="Zhu Y."/>
            <person name="Hemphill L."/>
            <person name="Shang Y."/>
            <person name="Youmans B."/>
            <person name="Ayvaz T."/>
            <person name="Ross M."/>
            <person name="Santibanez J."/>
            <person name="Aqrawi P."/>
            <person name="Gross S."/>
            <person name="Joshi V."/>
            <person name="Fowler G."/>
            <person name="Nazareth L."/>
            <person name="Reid J."/>
            <person name="Worley K."/>
            <person name="Petrosino J."/>
            <person name="Highlander S."/>
            <person name="Gibbs R."/>
        </authorList>
    </citation>
    <scope>NUCLEOTIDE SEQUENCE [LARGE SCALE GENOMIC DNA]</scope>
    <source>
        <strain evidence="7 8">ATCC 23263</strain>
    </source>
</reference>
<comment type="subcellular location">
    <subcellularLocation>
        <location evidence="1">Membrane</location>
        <topology evidence="1">Multi-pass membrane protein</topology>
    </subcellularLocation>
</comment>
<dbReference type="STRING" id="887929.HMP0721_1656"/>
<dbReference type="Proteomes" id="UP000004754">
    <property type="component" value="Unassembled WGS sequence"/>
</dbReference>
<feature type="transmembrane region" description="Helical" evidence="6">
    <location>
        <begin position="352"/>
        <end position="372"/>
    </location>
</feature>
<feature type="transmembrane region" description="Helical" evidence="6">
    <location>
        <begin position="49"/>
        <end position="68"/>
    </location>
</feature>
<dbReference type="AlphaFoldDB" id="E6MHV1"/>
<evidence type="ECO:0000256" key="3">
    <source>
        <dbReference type="ARBA" id="ARBA00022692"/>
    </source>
</evidence>
<feature type="transmembrane region" description="Helical" evidence="6">
    <location>
        <begin position="118"/>
        <end position="140"/>
    </location>
</feature>
<evidence type="ECO:0000313" key="8">
    <source>
        <dbReference type="Proteomes" id="UP000004754"/>
    </source>
</evidence>
<organism evidence="7 8">
    <name type="scientific">Pseudoramibacter alactolyticus ATCC 23263</name>
    <dbReference type="NCBI Taxonomy" id="887929"/>
    <lineage>
        <taxon>Bacteria</taxon>
        <taxon>Bacillati</taxon>
        <taxon>Bacillota</taxon>
        <taxon>Clostridia</taxon>
        <taxon>Eubacteriales</taxon>
        <taxon>Eubacteriaceae</taxon>
        <taxon>Pseudoramibacter</taxon>
    </lineage>
</organism>
<dbReference type="PANTHER" id="PTHR42865">
    <property type="entry name" value="PROTON/GLUTAMATE-ASPARTATE SYMPORTER"/>
    <property type="match status" value="1"/>
</dbReference>
<feature type="transmembrane region" description="Helical" evidence="6">
    <location>
        <begin position="318"/>
        <end position="345"/>
    </location>
</feature>
<feature type="transmembrane region" description="Helical" evidence="6">
    <location>
        <begin position="173"/>
        <end position="193"/>
    </location>
</feature>
<feature type="transmembrane region" description="Helical" evidence="6">
    <location>
        <begin position="80"/>
        <end position="106"/>
    </location>
</feature>
<dbReference type="SUPFAM" id="SSF118215">
    <property type="entry name" value="Proton glutamate symport protein"/>
    <property type="match status" value="1"/>
</dbReference>
<dbReference type="GO" id="GO:0005295">
    <property type="term" value="F:neutral L-amino acid:sodium symporter activity"/>
    <property type="evidence" value="ECO:0007669"/>
    <property type="project" value="TreeGrafter"/>
</dbReference>
<evidence type="ECO:0000256" key="4">
    <source>
        <dbReference type="ARBA" id="ARBA00022989"/>
    </source>
</evidence>
<evidence type="ECO:0000313" key="7">
    <source>
        <dbReference type="EMBL" id="EFV01275.1"/>
    </source>
</evidence>
<evidence type="ECO:0000256" key="6">
    <source>
        <dbReference type="SAM" id="Phobius"/>
    </source>
</evidence>
<evidence type="ECO:0000256" key="1">
    <source>
        <dbReference type="ARBA" id="ARBA00004141"/>
    </source>
</evidence>
<keyword evidence="4 6" id="KW-1133">Transmembrane helix</keyword>
<dbReference type="GO" id="GO:0005886">
    <property type="term" value="C:plasma membrane"/>
    <property type="evidence" value="ECO:0007669"/>
    <property type="project" value="TreeGrafter"/>
</dbReference>
<dbReference type="GO" id="GO:0032329">
    <property type="term" value="P:serine transport"/>
    <property type="evidence" value="ECO:0007669"/>
    <property type="project" value="TreeGrafter"/>
</dbReference>
<dbReference type="EMBL" id="AEQN01000022">
    <property type="protein sequence ID" value="EFV01275.1"/>
    <property type="molecule type" value="Genomic_DNA"/>
</dbReference>
<dbReference type="HOGENOM" id="CLU_035303_0_0_9"/>
<dbReference type="eggNOG" id="COG1301">
    <property type="taxonomic scope" value="Bacteria"/>
</dbReference>
<comment type="caution">
    <text evidence="7">The sequence shown here is derived from an EMBL/GenBank/DDBJ whole genome shotgun (WGS) entry which is preliminary data.</text>
</comment>
<dbReference type="InterPro" id="IPR001991">
    <property type="entry name" value="Na-dicarboxylate_symporter"/>
</dbReference>
<evidence type="ECO:0000256" key="5">
    <source>
        <dbReference type="ARBA" id="ARBA00023136"/>
    </source>
</evidence>
<dbReference type="Gene3D" id="1.10.3860.10">
    <property type="entry name" value="Sodium:dicarboxylate symporter"/>
    <property type="match status" value="1"/>
</dbReference>
<protein>
    <submittedName>
        <fullName evidence="7">Transporter, dicarboxylate/amino acid:cation Na+/H+ symporter family protein</fullName>
    </submittedName>
</protein>
<dbReference type="PANTHER" id="PTHR42865:SF8">
    <property type="entry name" value="SERINE_THREONINE TRANSPORTER SSTT"/>
    <property type="match status" value="1"/>
</dbReference>